<keyword evidence="3" id="KW-0010">Activator</keyword>
<proteinExistence type="predicted"/>
<evidence type="ECO:0000256" key="1">
    <source>
        <dbReference type="ARBA" id="ARBA00023015"/>
    </source>
</evidence>
<dbReference type="InterPro" id="IPR037923">
    <property type="entry name" value="HTH-like"/>
</dbReference>
<evidence type="ECO:0000256" key="4">
    <source>
        <dbReference type="ARBA" id="ARBA00023163"/>
    </source>
</evidence>
<keyword evidence="1" id="KW-0805">Transcription regulation</keyword>
<dbReference type="PROSITE" id="PS01124">
    <property type="entry name" value="HTH_ARAC_FAMILY_2"/>
    <property type="match status" value="1"/>
</dbReference>
<dbReference type="PANTHER" id="PTHR46796">
    <property type="entry name" value="HTH-TYPE TRANSCRIPTIONAL ACTIVATOR RHAS-RELATED"/>
    <property type="match status" value="1"/>
</dbReference>
<accession>A0A368TQ88</accession>
<keyword evidence="4" id="KW-0804">Transcription</keyword>
<evidence type="ECO:0000256" key="2">
    <source>
        <dbReference type="ARBA" id="ARBA00023125"/>
    </source>
</evidence>
<keyword evidence="7" id="KW-1185">Reference proteome</keyword>
<dbReference type="Gene3D" id="1.10.10.60">
    <property type="entry name" value="Homeodomain-like"/>
    <property type="match status" value="1"/>
</dbReference>
<evidence type="ECO:0000313" key="7">
    <source>
        <dbReference type="Proteomes" id="UP000252405"/>
    </source>
</evidence>
<dbReference type="OrthoDB" id="9809338at2"/>
<dbReference type="InterPro" id="IPR003313">
    <property type="entry name" value="AraC-bd"/>
</dbReference>
<dbReference type="SMART" id="SM00342">
    <property type="entry name" value="HTH_ARAC"/>
    <property type="match status" value="1"/>
</dbReference>
<dbReference type="Gene3D" id="2.60.120.10">
    <property type="entry name" value="Jelly Rolls"/>
    <property type="match status" value="1"/>
</dbReference>
<gene>
    <name evidence="6" type="ORF">DU505_19255</name>
</gene>
<comment type="caution">
    <text evidence="6">The sequence shown here is derived from an EMBL/GenBank/DDBJ whole genome shotgun (WGS) entry which is preliminary data.</text>
</comment>
<reference evidence="6 7" key="1">
    <citation type="submission" date="2018-07" db="EMBL/GenBank/DDBJ databases">
        <title>Halomonas montanilacus sp. nov., isolated from Lake Pengyan on Tibetan Plateau.</title>
        <authorList>
            <person name="Lu H."/>
            <person name="Xing P."/>
            <person name="Wu Q."/>
        </authorList>
    </citation>
    <scope>NUCLEOTIDE SEQUENCE [LARGE SCALE GENOMIC DNA]</scope>
    <source>
        <strain evidence="6 7">PYC7W</strain>
    </source>
</reference>
<protein>
    <submittedName>
        <fullName evidence="6">AraC family transcriptional regulator</fullName>
    </submittedName>
</protein>
<dbReference type="Pfam" id="PF12833">
    <property type="entry name" value="HTH_18"/>
    <property type="match status" value="1"/>
</dbReference>
<feature type="domain" description="HTH araC/xylS-type" evidence="5">
    <location>
        <begin position="176"/>
        <end position="273"/>
    </location>
</feature>
<evidence type="ECO:0000256" key="3">
    <source>
        <dbReference type="ARBA" id="ARBA00023159"/>
    </source>
</evidence>
<dbReference type="InterPro" id="IPR050204">
    <property type="entry name" value="AraC_XylS_family_regulators"/>
</dbReference>
<dbReference type="SUPFAM" id="SSF46689">
    <property type="entry name" value="Homeodomain-like"/>
    <property type="match status" value="2"/>
</dbReference>
<name>A0A368TQ88_9GAMM</name>
<dbReference type="SUPFAM" id="SSF51215">
    <property type="entry name" value="Regulatory protein AraC"/>
    <property type="match status" value="1"/>
</dbReference>
<dbReference type="InterPro" id="IPR009057">
    <property type="entry name" value="Homeodomain-like_sf"/>
</dbReference>
<dbReference type="EMBL" id="QPII01000020">
    <property type="protein sequence ID" value="RCV86804.1"/>
    <property type="molecule type" value="Genomic_DNA"/>
</dbReference>
<organism evidence="6 7">
    <name type="scientific">Billgrantia montanilacus</name>
    <dbReference type="NCBI Taxonomy" id="2282305"/>
    <lineage>
        <taxon>Bacteria</taxon>
        <taxon>Pseudomonadati</taxon>
        <taxon>Pseudomonadota</taxon>
        <taxon>Gammaproteobacteria</taxon>
        <taxon>Oceanospirillales</taxon>
        <taxon>Halomonadaceae</taxon>
        <taxon>Billgrantia</taxon>
    </lineage>
</organism>
<dbReference type="InterPro" id="IPR018062">
    <property type="entry name" value="HTH_AraC-typ_CS"/>
</dbReference>
<evidence type="ECO:0000313" key="6">
    <source>
        <dbReference type="EMBL" id="RCV86804.1"/>
    </source>
</evidence>
<dbReference type="PROSITE" id="PS00041">
    <property type="entry name" value="HTH_ARAC_FAMILY_1"/>
    <property type="match status" value="1"/>
</dbReference>
<dbReference type="InterPro" id="IPR018060">
    <property type="entry name" value="HTH_AraC"/>
</dbReference>
<dbReference type="GO" id="GO:0043565">
    <property type="term" value="F:sequence-specific DNA binding"/>
    <property type="evidence" value="ECO:0007669"/>
    <property type="project" value="InterPro"/>
</dbReference>
<evidence type="ECO:0000259" key="5">
    <source>
        <dbReference type="PROSITE" id="PS01124"/>
    </source>
</evidence>
<dbReference type="AlphaFoldDB" id="A0A368TQ88"/>
<keyword evidence="2" id="KW-0238">DNA-binding</keyword>
<dbReference type="PANTHER" id="PTHR46796:SF2">
    <property type="entry name" value="TRANSCRIPTIONAL REGULATORY PROTEIN"/>
    <property type="match status" value="1"/>
</dbReference>
<dbReference type="Pfam" id="PF02311">
    <property type="entry name" value="AraC_binding"/>
    <property type="match status" value="1"/>
</dbReference>
<dbReference type="Proteomes" id="UP000252405">
    <property type="component" value="Unassembled WGS sequence"/>
</dbReference>
<dbReference type="GO" id="GO:0003700">
    <property type="term" value="F:DNA-binding transcription factor activity"/>
    <property type="evidence" value="ECO:0007669"/>
    <property type="project" value="InterPro"/>
</dbReference>
<dbReference type="InterPro" id="IPR014710">
    <property type="entry name" value="RmlC-like_jellyroll"/>
</dbReference>
<dbReference type="RefSeq" id="WP_114480593.1">
    <property type="nucleotide sequence ID" value="NZ_QPII01000020.1"/>
</dbReference>
<sequence length="283" mass="32236">MTSHTNPLFWRDARMPHVELRKVDDGRKVCYAPHSHVHWSLGAITEGESTFRYREKRFHVSAGTLVMMNPSWVHACSAIDDRPWGYLMLYVDTAWLSDLRHQEGLLGTRRWQDIATAVIHEPRWYAGYCQMAACLLDPDRDLLDKQTVVVEYLSALMHALAGQPAQTVAQAPAALRTLATYLDEHAAEEVSLDDLCERSGYSAGHLIRAFKQHFGFTPHAYLINRRIQLGQRELKSGTPIAEAALNAGFCDQPHFQRTFKRLVAATPNQYRQPLLEKQLSLEK</sequence>